<organism evidence="7 8">
    <name type="scientific">Cyclotella cryptica</name>
    <dbReference type="NCBI Taxonomy" id="29204"/>
    <lineage>
        <taxon>Eukaryota</taxon>
        <taxon>Sar</taxon>
        <taxon>Stramenopiles</taxon>
        <taxon>Ochrophyta</taxon>
        <taxon>Bacillariophyta</taxon>
        <taxon>Coscinodiscophyceae</taxon>
        <taxon>Thalassiosirophycidae</taxon>
        <taxon>Stephanodiscales</taxon>
        <taxon>Stephanodiscaceae</taxon>
        <taxon>Cyclotella</taxon>
    </lineage>
</organism>
<evidence type="ECO:0000256" key="3">
    <source>
        <dbReference type="ARBA" id="ARBA00022723"/>
    </source>
</evidence>
<dbReference type="SUPFAM" id="SSF49344">
    <property type="entry name" value="CBD9-like"/>
    <property type="match status" value="1"/>
</dbReference>
<evidence type="ECO:0000313" key="7">
    <source>
        <dbReference type="EMBL" id="KAL3791807.1"/>
    </source>
</evidence>
<dbReference type="PANTHER" id="PTHR36044:SF1">
    <property type="entry name" value="HEME BINDING PROTEIN"/>
    <property type="match status" value="1"/>
</dbReference>
<evidence type="ECO:0000259" key="6">
    <source>
        <dbReference type="Pfam" id="PF09459"/>
    </source>
</evidence>
<evidence type="ECO:0000256" key="4">
    <source>
        <dbReference type="ARBA" id="ARBA00022982"/>
    </source>
</evidence>
<keyword evidence="3" id="KW-0479">Metal-binding</keyword>
<protein>
    <recommendedName>
        <fullName evidence="6">Cytochrome c-552/DMSO reductase-like haem-binding domain-containing protein</fullName>
    </recommendedName>
</protein>
<feature type="domain" description="Cytochrome c-552/DMSO reductase-like haem-binding" evidence="6">
    <location>
        <begin position="127"/>
        <end position="327"/>
    </location>
</feature>
<reference evidence="7 8" key="1">
    <citation type="journal article" date="2020" name="G3 (Bethesda)">
        <title>Improved Reference Genome for Cyclotella cryptica CCMP332, a Model for Cell Wall Morphogenesis, Salinity Adaptation, and Lipid Production in Diatoms (Bacillariophyta).</title>
        <authorList>
            <person name="Roberts W.R."/>
            <person name="Downey K.M."/>
            <person name="Ruck E.C."/>
            <person name="Traller J.C."/>
            <person name="Alverson A.J."/>
        </authorList>
    </citation>
    <scope>NUCLEOTIDE SEQUENCE [LARGE SCALE GENOMIC DNA]</scope>
    <source>
        <strain evidence="7 8">CCMP332</strain>
    </source>
</reference>
<dbReference type="InterPro" id="IPR019020">
    <property type="entry name" value="Cyt-c552/DMSO_Rdtase_haem-bd"/>
</dbReference>
<comment type="caution">
    <text evidence="7">The sequence shown here is derived from an EMBL/GenBank/DDBJ whole genome shotgun (WGS) entry which is preliminary data.</text>
</comment>
<dbReference type="Pfam" id="PF09459">
    <property type="entry name" value="EB_dh"/>
    <property type="match status" value="1"/>
</dbReference>
<dbReference type="GO" id="GO:0046872">
    <property type="term" value="F:metal ion binding"/>
    <property type="evidence" value="ECO:0007669"/>
    <property type="project" value="UniProtKB-KW"/>
</dbReference>
<keyword evidence="1" id="KW-0813">Transport</keyword>
<accession>A0ABD3PVI5</accession>
<evidence type="ECO:0000256" key="1">
    <source>
        <dbReference type="ARBA" id="ARBA00022448"/>
    </source>
</evidence>
<gene>
    <name evidence="7" type="ORF">HJC23_002438</name>
</gene>
<dbReference type="PANTHER" id="PTHR36044">
    <property type="entry name" value="HEME BINDING PROTEIN"/>
    <property type="match status" value="1"/>
</dbReference>
<dbReference type="Proteomes" id="UP001516023">
    <property type="component" value="Unassembled WGS sequence"/>
</dbReference>
<evidence type="ECO:0000256" key="2">
    <source>
        <dbReference type="ARBA" id="ARBA00022617"/>
    </source>
</evidence>
<dbReference type="Gene3D" id="2.60.40.1190">
    <property type="match status" value="1"/>
</dbReference>
<evidence type="ECO:0000313" key="8">
    <source>
        <dbReference type="Proteomes" id="UP001516023"/>
    </source>
</evidence>
<name>A0ABD3PVI5_9STRA</name>
<dbReference type="AlphaFoldDB" id="A0ABD3PVI5"/>
<keyword evidence="5" id="KW-0408">Iron</keyword>
<proteinExistence type="predicted"/>
<keyword evidence="2" id="KW-0349">Heme</keyword>
<evidence type="ECO:0000256" key="5">
    <source>
        <dbReference type="ARBA" id="ARBA00023004"/>
    </source>
</evidence>
<dbReference type="EMBL" id="JABMIG020000109">
    <property type="protein sequence ID" value="KAL3791807.1"/>
    <property type="molecule type" value="Genomic_DNA"/>
</dbReference>
<keyword evidence="8" id="KW-1185">Reference proteome</keyword>
<keyword evidence="4" id="KW-0249">Electron transport</keyword>
<sequence>MYREKEERDGYDGRQGLISIIYDETCRETSSSRCRFQQEVSTSFVCDELRRLWYNTKRYCMVLCNILRRSVYKKMMDHIARSTSHLFVLPCSLSALLSTGPHSRSTSVESITCVPVTTAPTIDGDTSDWSSVESFEAPLTGALTPTEYPYGNATIQCVYDDERVYFLFEVAGPYRFDAADKHKCAAISTMFKMGSEAMLYDMGNCPLAKTSCPTNLTECDDYKVDIGAHWELATTEMGVAYGTSNGSGKDNVAGKDDEYAVSPSCRMDDNDANAANEWEGAWTHTSPNSTDGSYIFEMSRMLSTASTESDAQLEAGKATDFGFAIWDPFESESNGWSDAGHYVTGCSADWISLRLVDESGNVEDDTSTETSSDSPETSSSGIIFDSRMLSLSLVVLGYAL</sequence>